<reference evidence="1" key="1">
    <citation type="submission" date="2021-01" db="EMBL/GenBank/DDBJ databases">
        <authorList>
            <person name="Corre E."/>
            <person name="Pelletier E."/>
            <person name="Niang G."/>
            <person name="Scheremetjew M."/>
            <person name="Finn R."/>
            <person name="Kale V."/>
            <person name="Holt S."/>
            <person name="Cochrane G."/>
            <person name="Meng A."/>
            <person name="Brown T."/>
            <person name="Cohen L."/>
        </authorList>
    </citation>
    <scope>NUCLEOTIDE SEQUENCE</scope>
    <source>
        <strain evidence="1">CCAP979/52</strain>
    </source>
</reference>
<evidence type="ECO:0000313" key="1">
    <source>
        <dbReference type="EMBL" id="CAD8633543.1"/>
    </source>
</evidence>
<sequence>MLLKQQVFAAAGSSQGNIAAFQYAYRRNHALLQFLPIKLAEWITKNLADDLRMRPDSGEVWSSAQLNRILTGCLVSDRRGNNLHSFHTVEFESDLYRGVMRARCYPFNMAEHRFRGKNIKVRHLQGH</sequence>
<gene>
    <name evidence="1" type="ORF">CCUR1050_LOCUS11224</name>
</gene>
<accession>A0A7S0MA28</accession>
<name>A0A7S0MA28_9CRYP</name>
<organism evidence="1">
    <name type="scientific">Cryptomonas curvata</name>
    <dbReference type="NCBI Taxonomy" id="233186"/>
    <lineage>
        <taxon>Eukaryota</taxon>
        <taxon>Cryptophyceae</taxon>
        <taxon>Cryptomonadales</taxon>
        <taxon>Cryptomonadaceae</taxon>
        <taxon>Cryptomonas</taxon>
    </lineage>
</organism>
<protein>
    <submittedName>
        <fullName evidence="1">Uncharacterized protein</fullName>
    </submittedName>
</protein>
<proteinExistence type="predicted"/>
<dbReference type="AlphaFoldDB" id="A0A7S0MA28"/>
<dbReference type="EMBL" id="HBEZ01020263">
    <property type="protein sequence ID" value="CAD8633543.1"/>
    <property type="molecule type" value="Transcribed_RNA"/>
</dbReference>